<dbReference type="InterPro" id="IPR036047">
    <property type="entry name" value="F-box-like_dom_sf"/>
</dbReference>
<organism evidence="2">
    <name type="scientific">Graphocephala atropunctata</name>
    <dbReference type="NCBI Taxonomy" id="36148"/>
    <lineage>
        <taxon>Eukaryota</taxon>
        <taxon>Metazoa</taxon>
        <taxon>Ecdysozoa</taxon>
        <taxon>Arthropoda</taxon>
        <taxon>Hexapoda</taxon>
        <taxon>Insecta</taxon>
        <taxon>Pterygota</taxon>
        <taxon>Neoptera</taxon>
        <taxon>Paraneoptera</taxon>
        <taxon>Hemiptera</taxon>
        <taxon>Auchenorrhyncha</taxon>
        <taxon>Membracoidea</taxon>
        <taxon>Cicadellidae</taxon>
        <taxon>Cicadellinae</taxon>
        <taxon>Cicadellini</taxon>
        <taxon>Graphocephala</taxon>
    </lineage>
</organism>
<protein>
    <recommendedName>
        <fullName evidence="1">F-box domain-containing protein</fullName>
    </recommendedName>
</protein>
<feature type="domain" description="F-box" evidence="1">
    <location>
        <begin position="18"/>
        <end position="68"/>
    </location>
</feature>
<name>A0A1B6M3M7_9HEMI</name>
<accession>A0A1B6M3M7</accession>
<dbReference type="Gene3D" id="1.20.1280.50">
    <property type="match status" value="1"/>
</dbReference>
<evidence type="ECO:0000313" key="2">
    <source>
        <dbReference type="EMBL" id="JAT30532.1"/>
    </source>
</evidence>
<reference evidence="2" key="1">
    <citation type="submission" date="2015-11" db="EMBL/GenBank/DDBJ databases">
        <title>De novo transcriptome assembly of four potential Pierce s Disease insect vectors from Arizona vineyards.</title>
        <authorList>
            <person name="Tassone E.E."/>
        </authorList>
    </citation>
    <scope>NUCLEOTIDE SEQUENCE</scope>
</reference>
<dbReference type="AlphaFoldDB" id="A0A1B6M3M7"/>
<dbReference type="CDD" id="cd09917">
    <property type="entry name" value="F-box_SF"/>
    <property type="match status" value="1"/>
</dbReference>
<sequence>MEENRLNELLSSPCIMPETGFSDLPMEMVHSIFRFLDGKSLVMCKRVSKFWRDQIHCFEEKPTYWYDNCMKDIPNGALFDLLDNVFPHHWENQSGVDWQILYTTWCYWNALRRNAISPSVEKFVRGLRGISALKVSGEWLFVSTCEGRGRLIAKNFIKHNVIEVYIGRDAILNFELVKCDRSALSNAYTGVLEDLFKNLYHNEIWIELKGSYIQLGYDYCHHVDKVNQKIRHSYGYEVKLVHKARRSILYLHKTCSVVRGPDILEAELCNKYNGILDVWHNKITLIDASRSRMHTVTVDLKTQEVKDTLSVLLSQLPGVVLKRYSWHGSFFITCTKKRELCFNTENLMLAINTPAREGCIFSALYYSTYLFLGSDRGELWIYRIEDPSTQLTSDMVNNEDHPTFCCKIQVGISKIVQIAVAESNHHREQNPIIVCASCEDVFFVSFPKL</sequence>
<evidence type="ECO:0000259" key="1">
    <source>
        <dbReference type="PROSITE" id="PS50181"/>
    </source>
</evidence>
<dbReference type="InterPro" id="IPR001810">
    <property type="entry name" value="F-box_dom"/>
</dbReference>
<proteinExistence type="predicted"/>
<dbReference type="SUPFAM" id="SSF81383">
    <property type="entry name" value="F-box domain"/>
    <property type="match status" value="1"/>
</dbReference>
<gene>
    <name evidence="2" type="ORF">g.46706</name>
</gene>
<dbReference type="Pfam" id="PF12937">
    <property type="entry name" value="F-box-like"/>
    <property type="match status" value="1"/>
</dbReference>
<dbReference type="PROSITE" id="PS50181">
    <property type="entry name" value="FBOX"/>
    <property type="match status" value="1"/>
</dbReference>
<dbReference type="EMBL" id="GEBQ01009445">
    <property type="protein sequence ID" value="JAT30532.1"/>
    <property type="molecule type" value="Transcribed_RNA"/>
</dbReference>